<evidence type="ECO:0000313" key="4">
    <source>
        <dbReference type="EMBL" id="KAF9620222.1"/>
    </source>
</evidence>
<evidence type="ECO:0000256" key="2">
    <source>
        <dbReference type="SAM" id="Phobius"/>
    </source>
</evidence>
<sequence length="444" mass="50743">MESPDPVNRKRLDRWIFSVSTDGFEFFTEEQLFDHYVGLLAHVFPSKEEARNKIYLVSCGRRFGFGAQIDANSADRIKGGSAILFKAEDHYYDARNKDPSGNVFPLDYMSLDMPVETCKSGNPNEIGAKNKVYAIWWKIPFGFCAEIDEDSSVKLKALQDVLVVLPDYSFDAKSKSPGHEGKSLNTINYLASILIVFFHLPWVFIFDVDVLSSPPKHEYIVVVVDQKQIYNDLTDQHHVDGIGRRISSFIPTGSQKCPLCSTSTHWEIFSLYGYIYDDRDDFSDDEDLDRMDEFEFVEHAGSVAKITRFNTVLMISTATIICWIVHLKHPGCEFANALDVFHYCVQLLAKAVGRCSSTALQDVLVVLPDYSFDANKKKNTGGKGKSVNTIKYLSFILFYFSIFLRYIQVDRDNYDDEDLDHMEEPVGEFNFVSRLVWIKNKPQL</sequence>
<feature type="domain" description="MORF/ORRM1/DAG-like MORF" evidence="3">
    <location>
        <begin position="115"/>
        <end position="178"/>
    </location>
</feature>
<feature type="transmembrane region" description="Helical" evidence="2">
    <location>
        <begin position="187"/>
        <end position="206"/>
    </location>
</feature>
<reference evidence="4 5" key="1">
    <citation type="submission" date="2020-10" db="EMBL/GenBank/DDBJ databases">
        <title>The Coptis chinensis genome and diversification of protoberbering-type alkaloids.</title>
        <authorList>
            <person name="Wang B."/>
            <person name="Shu S."/>
            <person name="Song C."/>
            <person name="Liu Y."/>
        </authorList>
    </citation>
    <scope>NUCLEOTIDE SEQUENCE [LARGE SCALE GENOMIC DNA]</scope>
    <source>
        <strain evidence="4">HL-2020</strain>
        <tissue evidence="4">Leaf</tissue>
    </source>
</reference>
<dbReference type="InterPro" id="IPR039206">
    <property type="entry name" value="MORF/ORRM1/DAG-like"/>
</dbReference>
<proteinExistence type="predicted"/>
<dbReference type="Pfam" id="PF21864">
    <property type="entry name" value="MORF_dom"/>
    <property type="match status" value="2"/>
</dbReference>
<keyword evidence="1" id="KW-0809">Transit peptide</keyword>
<dbReference type="GO" id="GO:0080156">
    <property type="term" value="P:mitochondrial mRNA modification"/>
    <property type="evidence" value="ECO:0007669"/>
    <property type="project" value="TreeGrafter"/>
</dbReference>
<dbReference type="PANTHER" id="PTHR31346:SF7">
    <property type="entry name" value="MULTIPLE ORGANELLAR RNA EDITING FACTOR 2, CHLOROPLASTIC-RELATED"/>
    <property type="match status" value="1"/>
</dbReference>
<dbReference type="GO" id="GO:0016554">
    <property type="term" value="P:cytidine to uridine editing"/>
    <property type="evidence" value="ECO:0007669"/>
    <property type="project" value="InterPro"/>
</dbReference>
<dbReference type="InterPro" id="IPR054059">
    <property type="entry name" value="MORF/ORRM1/DAG-like_MORF"/>
</dbReference>
<gene>
    <name evidence="4" type="ORF">IFM89_010957</name>
</gene>
<dbReference type="EMBL" id="JADFTS010000002">
    <property type="protein sequence ID" value="KAF9620222.1"/>
    <property type="molecule type" value="Genomic_DNA"/>
</dbReference>
<feature type="domain" description="MORF/ORRM1/DAG-like MORF" evidence="3">
    <location>
        <begin position="14"/>
        <end position="102"/>
    </location>
</feature>
<dbReference type="AlphaFoldDB" id="A0A835IQ15"/>
<keyword evidence="2" id="KW-0812">Transmembrane</keyword>
<evidence type="ECO:0000313" key="5">
    <source>
        <dbReference type="Proteomes" id="UP000631114"/>
    </source>
</evidence>
<dbReference type="GO" id="GO:0005739">
    <property type="term" value="C:mitochondrion"/>
    <property type="evidence" value="ECO:0007669"/>
    <property type="project" value="TreeGrafter"/>
</dbReference>
<accession>A0A835IQ15</accession>
<dbReference type="PANTHER" id="PTHR31346">
    <property type="entry name" value="MULTIPLE ORGANELLAR RNA EDITING FACTOR 2, CHLOROPLASTIC-RELATED-RELATED"/>
    <property type="match status" value="1"/>
</dbReference>
<organism evidence="4 5">
    <name type="scientific">Coptis chinensis</name>
    <dbReference type="NCBI Taxonomy" id="261450"/>
    <lineage>
        <taxon>Eukaryota</taxon>
        <taxon>Viridiplantae</taxon>
        <taxon>Streptophyta</taxon>
        <taxon>Embryophyta</taxon>
        <taxon>Tracheophyta</taxon>
        <taxon>Spermatophyta</taxon>
        <taxon>Magnoliopsida</taxon>
        <taxon>Ranunculales</taxon>
        <taxon>Ranunculaceae</taxon>
        <taxon>Coptidoideae</taxon>
        <taxon>Coptis</taxon>
    </lineage>
</organism>
<keyword evidence="2" id="KW-0472">Membrane</keyword>
<evidence type="ECO:0000256" key="1">
    <source>
        <dbReference type="ARBA" id="ARBA00022946"/>
    </source>
</evidence>
<comment type="caution">
    <text evidence="4">The sequence shown here is derived from an EMBL/GenBank/DDBJ whole genome shotgun (WGS) entry which is preliminary data.</text>
</comment>
<feature type="transmembrane region" description="Helical" evidence="2">
    <location>
        <begin position="392"/>
        <end position="409"/>
    </location>
</feature>
<dbReference type="Proteomes" id="UP000631114">
    <property type="component" value="Unassembled WGS sequence"/>
</dbReference>
<protein>
    <recommendedName>
        <fullName evidence="3">MORF/ORRM1/DAG-like MORF domain-containing protein</fullName>
    </recommendedName>
</protein>
<keyword evidence="2" id="KW-1133">Transmembrane helix</keyword>
<evidence type="ECO:0000259" key="3">
    <source>
        <dbReference type="Pfam" id="PF21864"/>
    </source>
</evidence>
<name>A0A835IQ15_9MAGN</name>
<keyword evidence="5" id="KW-1185">Reference proteome</keyword>